<sequence>MSGVAIQFVRPALAAGGADVRRVLREVGVDAGASRVDCDRVVELVRSLWRLTGDELLGLGPRPVPLGTVRLIALAVVHAPDLRTALGRVVEFAALTTGYTRGRLVVDGGVCRVEFASDPDVVDEPLALEAVLAFAHRFAGWLVGRRIVLTGLAFPFAEPEHSAEYEDVFGVAAGFHAPAASLSFDAAHLTAPVVRDEAALEVFLREAPVDVIMLRDHGTTTADRVRRIVEQDPGGRVDAVAARLAFSAQHLRRLLRREGTSFQEIREDVLRGIAVAGLERGRESVDDLSRRLGFSEPSAFRRAFARWVGSPPGEYRARHALRSGGGAPRSRS</sequence>
<dbReference type="InterPro" id="IPR032687">
    <property type="entry name" value="AraC-type_N"/>
</dbReference>
<dbReference type="Gene3D" id="1.10.10.60">
    <property type="entry name" value="Homeodomain-like"/>
    <property type="match status" value="1"/>
</dbReference>
<dbReference type="GO" id="GO:0000976">
    <property type="term" value="F:transcription cis-regulatory region binding"/>
    <property type="evidence" value="ECO:0007669"/>
    <property type="project" value="TreeGrafter"/>
</dbReference>
<evidence type="ECO:0000313" key="6">
    <source>
        <dbReference type="Proteomes" id="UP001141259"/>
    </source>
</evidence>
<dbReference type="GO" id="GO:0003700">
    <property type="term" value="F:DNA-binding transcription factor activity"/>
    <property type="evidence" value="ECO:0007669"/>
    <property type="project" value="InterPro"/>
</dbReference>
<feature type="domain" description="HTH araC/xylS-type" evidence="4">
    <location>
        <begin position="219"/>
        <end position="318"/>
    </location>
</feature>
<dbReference type="AlphaFoldDB" id="A0A9X3AHJ0"/>
<name>A0A9X3AHJ0_9PSEU</name>
<gene>
    <name evidence="5" type="ORF">NZH93_21660</name>
</gene>
<accession>A0A9X3AHJ0</accession>
<dbReference type="PANTHER" id="PTHR47894">
    <property type="entry name" value="HTH-TYPE TRANSCRIPTIONAL REGULATOR GADX"/>
    <property type="match status" value="1"/>
</dbReference>
<proteinExistence type="predicted"/>
<dbReference type="InterPro" id="IPR018060">
    <property type="entry name" value="HTH_AraC"/>
</dbReference>
<comment type="caution">
    <text evidence="5">The sequence shown here is derived from an EMBL/GenBank/DDBJ whole genome shotgun (WGS) entry which is preliminary data.</text>
</comment>
<keyword evidence="3" id="KW-0804">Transcription</keyword>
<dbReference type="Pfam" id="PF12833">
    <property type="entry name" value="HTH_18"/>
    <property type="match status" value="1"/>
</dbReference>
<evidence type="ECO:0000256" key="1">
    <source>
        <dbReference type="ARBA" id="ARBA00023015"/>
    </source>
</evidence>
<organism evidence="5 6">
    <name type="scientific">Umezawaea endophytica</name>
    <dbReference type="NCBI Taxonomy" id="1654476"/>
    <lineage>
        <taxon>Bacteria</taxon>
        <taxon>Bacillati</taxon>
        <taxon>Actinomycetota</taxon>
        <taxon>Actinomycetes</taxon>
        <taxon>Pseudonocardiales</taxon>
        <taxon>Pseudonocardiaceae</taxon>
        <taxon>Umezawaea</taxon>
    </lineage>
</organism>
<dbReference type="PROSITE" id="PS01124">
    <property type="entry name" value="HTH_ARAC_FAMILY_2"/>
    <property type="match status" value="1"/>
</dbReference>
<dbReference type="SMART" id="SM00342">
    <property type="entry name" value="HTH_ARAC"/>
    <property type="match status" value="1"/>
</dbReference>
<dbReference type="SUPFAM" id="SSF46689">
    <property type="entry name" value="Homeodomain-like"/>
    <property type="match status" value="1"/>
</dbReference>
<evidence type="ECO:0000259" key="4">
    <source>
        <dbReference type="PROSITE" id="PS01124"/>
    </source>
</evidence>
<evidence type="ECO:0000313" key="5">
    <source>
        <dbReference type="EMBL" id="MCS7479475.1"/>
    </source>
</evidence>
<dbReference type="Pfam" id="PF12625">
    <property type="entry name" value="Arabinose_bd"/>
    <property type="match status" value="1"/>
</dbReference>
<protein>
    <submittedName>
        <fullName evidence="5">AraC family transcriptional regulator</fullName>
    </submittedName>
</protein>
<evidence type="ECO:0000256" key="3">
    <source>
        <dbReference type="ARBA" id="ARBA00023163"/>
    </source>
</evidence>
<dbReference type="PANTHER" id="PTHR47894:SF1">
    <property type="entry name" value="HTH-TYPE TRANSCRIPTIONAL REGULATOR VQSM"/>
    <property type="match status" value="1"/>
</dbReference>
<dbReference type="GO" id="GO:0005829">
    <property type="term" value="C:cytosol"/>
    <property type="evidence" value="ECO:0007669"/>
    <property type="project" value="TreeGrafter"/>
</dbReference>
<evidence type="ECO:0000256" key="2">
    <source>
        <dbReference type="ARBA" id="ARBA00023125"/>
    </source>
</evidence>
<keyword evidence="2" id="KW-0238">DNA-binding</keyword>
<dbReference type="RefSeq" id="WP_259624976.1">
    <property type="nucleotide sequence ID" value="NZ_JANYMP010000010.1"/>
</dbReference>
<keyword evidence="1" id="KW-0805">Transcription regulation</keyword>
<reference evidence="5" key="1">
    <citation type="submission" date="2022-08" db="EMBL/GenBank/DDBJ databases">
        <authorList>
            <person name="Tistechok S."/>
            <person name="Samborskyy M."/>
            <person name="Roman I."/>
        </authorList>
    </citation>
    <scope>NUCLEOTIDE SEQUENCE</scope>
    <source>
        <strain evidence="5">DSM 103496</strain>
    </source>
</reference>
<keyword evidence="6" id="KW-1185">Reference proteome</keyword>
<dbReference type="EMBL" id="JANYMP010000010">
    <property type="protein sequence ID" value="MCS7479475.1"/>
    <property type="molecule type" value="Genomic_DNA"/>
</dbReference>
<dbReference type="InterPro" id="IPR009057">
    <property type="entry name" value="Homeodomain-like_sf"/>
</dbReference>
<dbReference type="Proteomes" id="UP001141259">
    <property type="component" value="Unassembled WGS sequence"/>
</dbReference>